<reference evidence="2 3" key="1">
    <citation type="submission" date="2011-08" db="EMBL/GenBank/DDBJ databases">
        <title>The Genome Sequence of Plasmodium vivax Brazil I.</title>
        <authorList>
            <consortium name="The Broad Institute Genome Sequencing Platform"/>
            <consortium name="The Broad Institute Genome Sequencing Center for Infectious Disease"/>
            <person name="Neafsey D."/>
            <person name="Carlton J."/>
            <person name="Barnwell J."/>
            <person name="Collins W."/>
            <person name="Escalante A."/>
            <person name="Mullikin J."/>
            <person name="Saul A."/>
            <person name="Guigo R."/>
            <person name="Camara F."/>
            <person name="Young S.K."/>
            <person name="Zeng Q."/>
            <person name="Gargeya S."/>
            <person name="Fitzgerald M."/>
            <person name="Haas B."/>
            <person name="Abouelleil A."/>
            <person name="Alvarado L."/>
            <person name="Arachchi H.M."/>
            <person name="Berlin A."/>
            <person name="Brown A."/>
            <person name="Chapman S.B."/>
            <person name="Chen Z."/>
            <person name="Dunbar C."/>
            <person name="Freedman E."/>
            <person name="Gearin G."/>
            <person name="Gellesch M."/>
            <person name="Goldberg J."/>
            <person name="Griggs A."/>
            <person name="Gujja S."/>
            <person name="Heiman D."/>
            <person name="Howarth C."/>
            <person name="Larson L."/>
            <person name="Lui A."/>
            <person name="MacDonald P.J.P."/>
            <person name="Montmayeur A."/>
            <person name="Murphy C."/>
            <person name="Neiman D."/>
            <person name="Pearson M."/>
            <person name="Priest M."/>
            <person name="Roberts A."/>
            <person name="Saif S."/>
            <person name="Shea T."/>
            <person name="Shenoy N."/>
            <person name="Sisk P."/>
            <person name="Stolte C."/>
            <person name="Sykes S."/>
            <person name="Wortman J."/>
            <person name="Nusbaum C."/>
            <person name="Birren B."/>
        </authorList>
    </citation>
    <scope>NUCLEOTIDE SEQUENCE [LARGE SCALE GENOMIC DNA]</scope>
    <source>
        <strain evidence="2 3">Brazil I</strain>
    </source>
</reference>
<evidence type="ECO:0000313" key="2">
    <source>
        <dbReference type="EMBL" id="KMZ83450.1"/>
    </source>
</evidence>
<name>A0A0J9SK91_PLAV1</name>
<organism evidence="2 3">
    <name type="scientific">Plasmodium vivax (strain Brazil I)</name>
    <dbReference type="NCBI Taxonomy" id="1033975"/>
    <lineage>
        <taxon>Eukaryota</taxon>
        <taxon>Sar</taxon>
        <taxon>Alveolata</taxon>
        <taxon>Apicomplexa</taxon>
        <taxon>Aconoidasida</taxon>
        <taxon>Haemosporida</taxon>
        <taxon>Plasmodiidae</taxon>
        <taxon>Plasmodium</taxon>
        <taxon>Plasmodium (Plasmodium)</taxon>
    </lineage>
</organism>
<gene>
    <name evidence="2" type="ORF">PVBG_06240</name>
</gene>
<proteinExistence type="predicted"/>
<feature type="compositionally biased region" description="Basic and acidic residues" evidence="1">
    <location>
        <begin position="249"/>
        <end position="260"/>
    </location>
</feature>
<evidence type="ECO:0000256" key="1">
    <source>
        <dbReference type="SAM" id="MobiDB-lite"/>
    </source>
</evidence>
<dbReference type="Proteomes" id="UP000053327">
    <property type="component" value="Unassembled WGS sequence"/>
</dbReference>
<sequence>MYKIYIPLCIIQLYDKENLANRLPSDRRNINIINGVKFGKILGYIQTKNKDGIESWIKEYKNTLTEYLNKNPNKWKPNDPGKYCANLNYIIDFIVQGINNLKMIEGILWALRVQEISRDTLRQYTSSKCTRNLDNYENNNLFFKKLMLDLCEDIEYFEKKKNILKNNNCLKFISRLKYREKILMDFFYTIRNESVFDLNHECSISFIHKNLSNINCNKLEEQANTIGASEEARVTASSSVHRADPQLEKRMIEPPDKEVSETEVLQDPSHDDGLDNSEQVHTFPDDLKFSLPVKEDAPKLDTTYAAASLAGISLFGTILYKVKYHRIIEILCAIFIFYVI</sequence>
<accession>A0A0J9SK91</accession>
<dbReference type="EMBL" id="KQ234887">
    <property type="protein sequence ID" value="KMZ83450.1"/>
    <property type="molecule type" value="Genomic_DNA"/>
</dbReference>
<dbReference type="OrthoDB" id="388837at2759"/>
<evidence type="ECO:0000313" key="3">
    <source>
        <dbReference type="Proteomes" id="UP000053327"/>
    </source>
</evidence>
<dbReference type="AlphaFoldDB" id="A0A0J9SK91"/>
<evidence type="ECO:0008006" key="4">
    <source>
        <dbReference type="Google" id="ProtNLM"/>
    </source>
</evidence>
<feature type="region of interest" description="Disordered" evidence="1">
    <location>
        <begin position="249"/>
        <end position="277"/>
    </location>
</feature>
<protein>
    <recommendedName>
        <fullName evidence="4">Pv-fam-c protein</fullName>
    </recommendedName>
</protein>